<evidence type="ECO:0000256" key="1">
    <source>
        <dbReference type="ARBA" id="ARBA00010062"/>
    </source>
</evidence>
<keyword evidence="2" id="KW-0732">Signal</keyword>
<dbReference type="EMBL" id="JAEACQ010000290">
    <property type="protein sequence ID" value="MBL7631939.1"/>
    <property type="molecule type" value="Genomic_DNA"/>
</dbReference>
<dbReference type="Proteomes" id="UP000604475">
    <property type="component" value="Unassembled WGS sequence"/>
</dbReference>
<gene>
    <name evidence="4" type="ORF">I7412_33230</name>
</gene>
<dbReference type="Pfam" id="PF13458">
    <property type="entry name" value="Peripla_BP_6"/>
    <property type="match status" value="1"/>
</dbReference>
<accession>A0A937RNB9</accession>
<dbReference type="InterPro" id="IPR051010">
    <property type="entry name" value="BCAA_transport"/>
</dbReference>
<evidence type="ECO:0000313" key="5">
    <source>
        <dbReference type="Proteomes" id="UP000604475"/>
    </source>
</evidence>
<feature type="domain" description="Leucine-binding protein" evidence="3">
    <location>
        <begin position="81"/>
        <end position="409"/>
    </location>
</feature>
<organism evidence="4 5">
    <name type="scientific">Frankia nepalensis</name>
    <dbReference type="NCBI Taxonomy" id="1836974"/>
    <lineage>
        <taxon>Bacteria</taxon>
        <taxon>Bacillati</taxon>
        <taxon>Actinomycetota</taxon>
        <taxon>Actinomycetes</taxon>
        <taxon>Frankiales</taxon>
        <taxon>Frankiaceae</taxon>
        <taxon>Frankia</taxon>
    </lineage>
</organism>
<evidence type="ECO:0000256" key="2">
    <source>
        <dbReference type="ARBA" id="ARBA00022729"/>
    </source>
</evidence>
<dbReference type="InterPro" id="IPR028082">
    <property type="entry name" value="Peripla_BP_I"/>
</dbReference>
<dbReference type="Gene3D" id="3.40.50.2300">
    <property type="match status" value="2"/>
</dbReference>
<reference evidence="4" key="1">
    <citation type="submission" date="2020-12" db="EMBL/GenBank/DDBJ databases">
        <title>Genomic characterization of non-nitrogen-fixing Frankia strains.</title>
        <authorList>
            <person name="Carlos-Shanley C."/>
            <person name="Guerra T."/>
            <person name="Hahn D."/>
        </authorList>
    </citation>
    <scope>NUCLEOTIDE SEQUENCE</scope>
    <source>
        <strain evidence="4">CN6</strain>
    </source>
</reference>
<dbReference type="AlphaFoldDB" id="A0A937RNB9"/>
<dbReference type="InterPro" id="IPR028081">
    <property type="entry name" value="Leu-bd"/>
</dbReference>
<evidence type="ECO:0000259" key="3">
    <source>
        <dbReference type="Pfam" id="PF13458"/>
    </source>
</evidence>
<comment type="similarity">
    <text evidence="1">Belongs to the leucine-binding protein family.</text>
</comment>
<evidence type="ECO:0000313" key="4">
    <source>
        <dbReference type="EMBL" id="MBL7631939.1"/>
    </source>
</evidence>
<dbReference type="PANTHER" id="PTHR30483">
    <property type="entry name" value="LEUCINE-SPECIFIC-BINDING PROTEIN"/>
    <property type="match status" value="1"/>
</dbReference>
<comment type="caution">
    <text evidence="4">The sequence shown here is derived from an EMBL/GenBank/DDBJ whole genome shotgun (WGS) entry which is preliminary data.</text>
</comment>
<protein>
    <submittedName>
        <fullName evidence="4">ABC transporter substrate-binding protein</fullName>
    </submittedName>
</protein>
<dbReference type="PANTHER" id="PTHR30483:SF38">
    <property type="entry name" value="BLR7848 PROTEIN"/>
    <property type="match status" value="1"/>
</dbReference>
<proteinExistence type="inferred from homology"/>
<name>A0A937RNB9_9ACTN</name>
<dbReference type="SUPFAM" id="SSF53822">
    <property type="entry name" value="Periplasmic binding protein-like I"/>
    <property type="match status" value="1"/>
</dbReference>
<keyword evidence="5" id="KW-1185">Reference proteome</keyword>
<sequence length="444" mass="44884">MAHTRVLLSRPNRRCAWRVTGRLSGLSRSSGLSGLVLMFAATGGLLAACGSDGDSNGSVSAASASAAASILGPSAPATGAPVKIGIVSEGKSAVSDMSAQNTVADATAKWLNEHRTGIAGRPIELIKCDALGDPGKATDCGNQLVEAGVVAAVFGESAVMQDAWRPLHEAGIPVMLYGTTEPALLADKDSTFILSDPSAGPIGLPISVAKDKGYKKVTSIVIDVPAALGLETTVAPAKYKEAGLEHQLVRIPPGTADMTPQLGPVVADDPGMVFVLGNDSFCISAFNGLRAVGYTGQVTSIAQCITDATRTAVPGDVLNGMEITASAPIGTDNPSTQLYQAVVDTYSKGVDTSQIGGMSMFTALAGFQVAVAKISGEITPATIISAVRAMPEAELPGSGGLKFQCDGKASPLSSAICGHGSLAATLDANGQPRSYEVVDATAGG</sequence>
<dbReference type="RefSeq" id="WP_203002550.1">
    <property type="nucleotide sequence ID" value="NZ_JADWYU010000112.1"/>
</dbReference>